<evidence type="ECO:0000256" key="4">
    <source>
        <dbReference type="SAM" id="SignalP"/>
    </source>
</evidence>
<keyword evidence="4" id="KW-0732">Signal</keyword>
<feature type="chain" id="PRO_5042590905" evidence="4">
    <location>
        <begin position="27"/>
        <end position="631"/>
    </location>
</feature>
<proteinExistence type="inferred from homology"/>
<dbReference type="PANTHER" id="PTHR11552:SF115">
    <property type="entry name" value="DEHYDROGENASE XPTC-RELATED"/>
    <property type="match status" value="1"/>
</dbReference>
<dbReference type="SUPFAM" id="SSF54373">
    <property type="entry name" value="FAD-linked reductases, C-terminal domain"/>
    <property type="match status" value="1"/>
</dbReference>
<keyword evidence="3" id="KW-0285">Flavoprotein</keyword>
<dbReference type="InterPro" id="IPR036188">
    <property type="entry name" value="FAD/NAD-bd_sf"/>
</dbReference>
<keyword evidence="3" id="KW-0274">FAD</keyword>
<dbReference type="InterPro" id="IPR007867">
    <property type="entry name" value="GMC_OxRtase_C"/>
</dbReference>
<dbReference type="AlphaFoldDB" id="A0AAJ0FCL5"/>
<name>A0AAJ0FCL5_9PEZI</name>
<evidence type="ECO:0000256" key="1">
    <source>
        <dbReference type="ARBA" id="ARBA00010790"/>
    </source>
</evidence>
<feature type="active site" description="Proton donor" evidence="2">
    <location>
        <position position="566"/>
    </location>
</feature>
<dbReference type="PIRSF" id="PIRSF000137">
    <property type="entry name" value="Alcohol_oxidase"/>
    <property type="match status" value="1"/>
</dbReference>
<dbReference type="InterPro" id="IPR012132">
    <property type="entry name" value="GMC_OxRdtase"/>
</dbReference>
<feature type="signal peptide" evidence="4">
    <location>
        <begin position="1"/>
        <end position="26"/>
    </location>
</feature>
<dbReference type="PANTHER" id="PTHR11552">
    <property type="entry name" value="GLUCOSE-METHANOL-CHOLINE GMC OXIDOREDUCTASE"/>
    <property type="match status" value="1"/>
</dbReference>
<feature type="domain" description="Glucose-methanol-choline oxidoreductase N-terminal" evidence="5">
    <location>
        <begin position="305"/>
        <end position="319"/>
    </location>
</feature>
<comment type="similarity">
    <text evidence="1">Belongs to the GMC oxidoreductase family.</text>
</comment>
<evidence type="ECO:0000256" key="2">
    <source>
        <dbReference type="PIRSR" id="PIRSR000137-1"/>
    </source>
</evidence>
<feature type="binding site" evidence="3">
    <location>
        <position position="268"/>
    </location>
    <ligand>
        <name>FAD</name>
        <dbReference type="ChEBI" id="CHEBI:57692"/>
    </ligand>
</feature>
<dbReference type="GO" id="GO:0016614">
    <property type="term" value="F:oxidoreductase activity, acting on CH-OH group of donors"/>
    <property type="evidence" value="ECO:0007669"/>
    <property type="project" value="InterPro"/>
</dbReference>
<dbReference type="Gene3D" id="3.30.560.10">
    <property type="entry name" value="Glucose Oxidase, domain 3"/>
    <property type="match status" value="1"/>
</dbReference>
<dbReference type="PROSITE" id="PS00624">
    <property type="entry name" value="GMC_OXRED_2"/>
    <property type="match status" value="1"/>
</dbReference>
<dbReference type="EMBL" id="MU839832">
    <property type="protein sequence ID" value="KAK1756614.1"/>
    <property type="molecule type" value="Genomic_DNA"/>
</dbReference>
<reference evidence="6" key="1">
    <citation type="submission" date="2023-06" db="EMBL/GenBank/DDBJ databases">
        <title>Genome-scale phylogeny and comparative genomics of the fungal order Sordariales.</title>
        <authorList>
            <consortium name="Lawrence Berkeley National Laboratory"/>
            <person name="Hensen N."/>
            <person name="Bonometti L."/>
            <person name="Westerberg I."/>
            <person name="Brannstrom I.O."/>
            <person name="Guillou S."/>
            <person name="Cros-Aarteil S."/>
            <person name="Calhoun S."/>
            <person name="Haridas S."/>
            <person name="Kuo A."/>
            <person name="Mondo S."/>
            <person name="Pangilinan J."/>
            <person name="Riley R."/>
            <person name="Labutti K."/>
            <person name="Andreopoulos B."/>
            <person name="Lipzen A."/>
            <person name="Chen C."/>
            <person name="Yanf M."/>
            <person name="Daum C."/>
            <person name="Ng V."/>
            <person name="Clum A."/>
            <person name="Steindorff A."/>
            <person name="Ohm R."/>
            <person name="Martin F."/>
            <person name="Silar P."/>
            <person name="Natvig D."/>
            <person name="Lalanne C."/>
            <person name="Gautier V."/>
            <person name="Ament-Velasquez S.L."/>
            <person name="Kruys A."/>
            <person name="Hutchinson M.I."/>
            <person name="Powell A.J."/>
            <person name="Barry K."/>
            <person name="Miller A.N."/>
            <person name="Grigoriev I.V."/>
            <person name="Debuchy R."/>
            <person name="Gladieux P."/>
            <person name="Thoren M.H."/>
            <person name="Johannesson H."/>
        </authorList>
    </citation>
    <scope>NUCLEOTIDE SEQUENCE</scope>
    <source>
        <strain evidence="6">PSN4</strain>
    </source>
</reference>
<comment type="cofactor">
    <cofactor evidence="3">
        <name>FAD</name>
        <dbReference type="ChEBI" id="CHEBI:57692"/>
    </cofactor>
</comment>
<gene>
    <name evidence="6" type="ORF">QBC47DRAFT_343556</name>
</gene>
<accession>A0AAJ0FCL5</accession>
<evidence type="ECO:0000256" key="3">
    <source>
        <dbReference type="PIRSR" id="PIRSR000137-2"/>
    </source>
</evidence>
<evidence type="ECO:0000313" key="6">
    <source>
        <dbReference type="EMBL" id="KAK1756614.1"/>
    </source>
</evidence>
<organism evidence="6 7">
    <name type="scientific">Echria macrotheca</name>
    <dbReference type="NCBI Taxonomy" id="438768"/>
    <lineage>
        <taxon>Eukaryota</taxon>
        <taxon>Fungi</taxon>
        <taxon>Dikarya</taxon>
        <taxon>Ascomycota</taxon>
        <taxon>Pezizomycotina</taxon>
        <taxon>Sordariomycetes</taxon>
        <taxon>Sordariomycetidae</taxon>
        <taxon>Sordariales</taxon>
        <taxon>Schizotheciaceae</taxon>
        <taxon>Echria</taxon>
    </lineage>
</organism>
<evidence type="ECO:0000313" key="7">
    <source>
        <dbReference type="Proteomes" id="UP001239445"/>
    </source>
</evidence>
<dbReference type="Gene3D" id="3.50.50.60">
    <property type="entry name" value="FAD/NAD(P)-binding domain"/>
    <property type="match status" value="1"/>
</dbReference>
<dbReference type="InterPro" id="IPR000172">
    <property type="entry name" value="GMC_OxRdtase_N"/>
</dbReference>
<dbReference type="Pfam" id="PF05199">
    <property type="entry name" value="GMC_oxred_C"/>
    <property type="match status" value="1"/>
</dbReference>
<feature type="active site" description="Proton acceptor" evidence="2">
    <location>
        <position position="609"/>
    </location>
</feature>
<dbReference type="Proteomes" id="UP001239445">
    <property type="component" value="Unassembled WGS sequence"/>
</dbReference>
<keyword evidence="7" id="KW-1185">Reference proteome</keyword>
<sequence>MESSLIPRKAGRLALAWLLVLSHVSALGIHRDYTSLHSSYDYIIAGGGLSGLVVANRLTEDLKVTVLVVEYGDFDDTWNTSMPYYGGFLQDPSLMFQLVSVPQPGLNNRTDILRLGATVGGGTTVNGMAVTRGQKQDYDAWEKLGNRGWGWDEVFKYLKKATTLNVPSDEEQKKWKYTFDRTSYGNGPWQNTFPTWQWPDICTYEDYPWQSLGFPLREDGGANGEIVGVAWRPTGIDARNVTRSSARTAYYNPVANRPNLDLLVGHYVGKVNISDTKAVGVDILSRVSSSRISVAASKEVILAAGAVHTPQILQLSGIGPADLLKSLNITVVKDLPGVGANFQDHPTIQMKWQFTTPLPNGREILTTNATYFNQSLVEYMTNRTGPLTVVHGNTRTILSAQNITSLASSSSSLPSLLSTLNTTTSSLLPRLPAIYSRSPALQAGYQSQLTLLSEMVSSGAGIMEYTWSGTGVGTVLAKPLSRGSVSITSTNPSPAPENIALDFGALSHPFDIASIIHAVRAARKFMASPSLQVLSPVEVAPGIQIQTDEEIERALRASLIRPTNSHPVGTAAMMALEQGGVVDSKLRVYGIEGLRVVDASVLPLVPVAHTQATMYAVAEKAADLIKEDWRA</sequence>
<dbReference type="GO" id="GO:0044550">
    <property type="term" value="P:secondary metabolite biosynthetic process"/>
    <property type="evidence" value="ECO:0007669"/>
    <property type="project" value="TreeGrafter"/>
</dbReference>
<comment type="caution">
    <text evidence="6">The sequence shown here is derived from an EMBL/GenBank/DDBJ whole genome shotgun (WGS) entry which is preliminary data.</text>
</comment>
<evidence type="ECO:0000259" key="5">
    <source>
        <dbReference type="PROSITE" id="PS00624"/>
    </source>
</evidence>
<protein>
    <submittedName>
        <fullName evidence="6">Oxygen-dependent choline dehydrogenase</fullName>
    </submittedName>
</protein>
<dbReference type="SUPFAM" id="SSF51905">
    <property type="entry name" value="FAD/NAD(P)-binding domain"/>
    <property type="match status" value="1"/>
</dbReference>
<dbReference type="GO" id="GO:0050660">
    <property type="term" value="F:flavin adenine dinucleotide binding"/>
    <property type="evidence" value="ECO:0007669"/>
    <property type="project" value="InterPro"/>
</dbReference>
<dbReference type="Pfam" id="PF00732">
    <property type="entry name" value="GMC_oxred_N"/>
    <property type="match status" value="2"/>
</dbReference>